<evidence type="ECO:0000313" key="3">
    <source>
        <dbReference type="Proteomes" id="UP000287651"/>
    </source>
</evidence>
<protein>
    <submittedName>
        <fullName evidence="2">Uncharacterized protein</fullName>
    </submittedName>
</protein>
<sequence length="97" mass="9848">MLLHAEVAGHDQAPCRGGRPWPGYLQGVAGYGQAPCKGQPPAGTVGCRQPVGVPANRGDGAGHKGSRPLAGRVPNAKGSRRLCRGSGGDDVVRVKEG</sequence>
<proteinExistence type="predicted"/>
<feature type="region of interest" description="Disordered" evidence="1">
    <location>
        <begin position="51"/>
        <end position="97"/>
    </location>
</feature>
<accession>A0A426YCV5</accession>
<dbReference type="AlphaFoldDB" id="A0A426YCV5"/>
<comment type="caution">
    <text evidence="2">The sequence shown here is derived from an EMBL/GenBank/DDBJ whole genome shotgun (WGS) entry which is preliminary data.</text>
</comment>
<dbReference type="Proteomes" id="UP000287651">
    <property type="component" value="Unassembled WGS sequence"/>
</dbReference>
<gene>
    <name evidence="2" type="ORF">B296_00032645</name>
</gene>
<evidence type="ECO:0000256" key="1">
    <source>
        <dbReference type="SAM" id="MobiDB-lite"/>
    </source>
</evidence>
<organism evidence="2 3">
    <name type="scientific">Ensete ventricosum</name>
    <name type="common">Abyssinian banana</name>
    <name type="synonym">Musa ensete</name>
    <dbReference type="NCBI Taxonomy" id="4639"/>
    <lineage>
        <taxon>Eukaryota</taxon>
        <taxon>Viridiplantae</taxon>
        <taxon>Streptophyta</taxon>
        <taxon>Embryophyta</taxon>
        <taxon>Tracheophyta</taxon>
        <taxon>Spermatophyta</taxon>
        <taxon>Magnoliopsida</taxon>
        <taxon>Liliopsida</taxon>
        <taxon>Zingiberales</taxon>
        <taxon>Musaceae</taxon>
        <taxon>Ensete</taxon>
    </lineage>
</organism>
<reference evidence="2 3" key="1">
    <citation type="journal article" date="2014" name="Agronomy (Basel)">
        <title>A Draft Genome Sequence for Ensete ventricosum, the Drought-Tolerant Tree Against Hunger.</title>
        <authorList>
            <person name="Harrison J."/>
            <person name="Moore K.A."/>
            <person name="Paszkiewicz K."/>
            <person name="Jones T."/>
            <person name="Grant M."/>
            <person name="Ambacheew D."/>
            <person name="Muzemil S."/>
            <person name="Studholme D.J."/>
        </authorList>
    </citation>
    <scope>NUCLEOTIDE SEQUENCE [LARGE SCALE GENOMIC DNA]</scope>
</reference>
<evidence type="ECO:0000313" key="2">
    <source>
        <dbReference type="EMBL" id="RRT49520.1"/>
    </source>
</evidence>
<name>A0A426YCV5_ENSVE</name>
<dbReference type="EMBL" id="AMZH03013296">
    <property type="protein sequence ID" value="RRT49520.1"/>
    <property type="molecule type" value="Genomic_DNA"/>
</dbReference>